<name>A0ABX4E8E8_9BACI</name>
<evidence type="ECO:0000256" key="1">
    <source>
        <dbReference type="SAM" id="Phobius"/>
    </source>
</evidence>
<dbReference type="EMBL" id="MWSK01000004">
    <property type="protein sequence ID" value="OXS77942.1"/>
    <property type="molecule type" value="Genomic_DNA"/>
</dbReference>
<gene>
    <name evidence="2" type="ORF">B1B05_10070</name>
</gene>
<reference evidence="3" key="1">
    <citation type="submission" date="2017-03" db="EMBL/GenBank/DDBJ databases">
        <title>Bacillus sp. V-88(T) DSM27956, whole genome shotgun sequencing project.</title>
        <authorList>
            <person name="Dastager S.G."/>
            <person name="Neurgaonkar P.S."/>
            <person name="Dharne M.S."/>
        </authorList>
    </citation>
    <scope>NUCLEOTIDE SEQUENCE [LARGE SCALE GENOMIC DNA]</scope>
    <source>
        <strain evidence="3">DSM 25145</strain>
    </source>
</reference>
<keyword evidence="1" id="KW-0472">Membrane</keyword>
<keyword evidence="3" id="KW-1185">Reference proteome</keyword>
<accession>A0ABX4E8E8</accession>
<proteinExistence type="predicted"/>
<sequence>MELFPLFKDTIIFISAVLAILTSLISIYKFIESLFKNEKVSRFKKKLLCKINIIFKCEPFSSYQLSRNTIAPTLNYRVI</sequence>
<keyword evidence="1" id="KW-0812">Transmembrane</keyword>
<keyword evidence="1" id="KW-1133">Transmembrane helix</keyword>
<organism evidence="2 3">
    <name type="scientific">Domibacillus enclensis</name>
    <dbReference type="NCBI Taxonomy" id="1017273"/>
    <lineage>
        <taxon>Bacteria</taxon>
        <taxon>Bacillati</taxon>
        <taxon>Bacillota</taxon>
        <taxon>Bacilli</taxon>
        <taxon>Bacillales</taxon>
        <taxon>Bacillaceae</taxon>
        <taxon>Domibacillus</taxon>
    </lineage>
</organism>
<feature type="transmembrane region" description="Helical" evidence="1">
    <location>
        <begin position="12"/>
        <end position="31"/>
    </location>
</feature>
<comment type="caution">
    <text evidence="2">The sequence shown here is derived from an EMBL/GenBank/DDBJ whole genome shotgun (WGS) entry which is preliminary data.</text>
</comment>
<dbReference type="Proteomes" id="UP000215545">
    <property type="component" value="Unassembled WGS sequence"/>
</dbReference>
<protein>
    <submittedName>
        <fullName evidence="2">Uncharacterized protein</fullName>
    </submittedName>
</protein>
<evidence type="ECO:0000313" key="3">
    <source>
        <dbReference type="Proteomes" id="UP000215545"/>
    </source>
</evidence>
<evidence type="ECO:0000313" key="2">
    <source>
        <dbReference type="EMBL" id="OXS77942.1"/>
    </source>
</evidence>